<accession>A0A0E9TP17</accession>
<evidence type="ECO:0000313" key="1">
    <source>
        <dbReference type="EMBL" id="JAH55444.1"/>
    </source>
</evidence>
<sequence>MKGERLNWLQEIRFVSFAV</sequence>
<reference evidence="1" key="1">
    <citation type="submission" date="2014-11" db="EMBL/GenBank/DDBJ databases">
        <authorList>
            <person name="Amaro Gonzalez C."/>
        </authorList>
    </citation>
    <scope>NUCLEOTIDE SEQUENCE</scope>
</reference>
<name>A0A0E9TP17_ANGAN</name>
<dbReference type="AlphaFoldDB" id="A0A0E9TP17"/>
<dbReference type="EMBL" id="GBXM01053133">
    <property type="protein sequence ID" value="JAH55444.1"/>
    <property type="molecule type" value="Transcribed_RNA"/>
</dbReference>
<organism evidence="1">
    <name type="scientific">Anguilla anguilla</name>
    <name type="common">European freshwater eel</name>
    <name type="synonym">Muraena anguilla</name>
    <dbReference type="NCBI Taxonomy" id="7936"/>
    <lineage>
        <taxon>Eukaryota</taxon>
        <taxon>Metazoa</taxon>
        <taxon>Chordata</taxon>
        <taxon>Craniata</taxon>
        <taxon>Vertebrata</taxon>
        <taxon>Euteleostomi</taxon>
        <taxon>Actinopterygii</taxon>
        <taxon>Neopterygii</taxon>
        <taxon>Teleostei</taxon>
        <taxon>Anguilliformes</taxon>
        <taxon>Anguillidae</taxon>
        <taxon>Anguilla</taxon>
    </lineage>
</organism>
<reference evidence="1" key="2">
    <citation type="journal article" date="2015" name="Fish Shellfish Immunol.">
        <title>Early steps in the European eel (Anguilla anguilla)-Vibrio vulnificus interaction in the gills: Role of the RtxA13 toxin.</title>
        <authorList>
            <person name="Callol A."/>
            <person name="Pajuelo D."/>
            <person name="Ebbesson L."/>
            <person name="Teles M."/>
            <person name="MacKenzie S."/>
            <person name="Amaro C."/>
        </authorList>
    </citation>
    <scope>NUCLEOTIDE SEQUENCE</scope>
</reference>
<protein>
    <submittedName>
        <fullName evidence="1">Uncharacterized protein</fullName>
    </submittedName>
</protein>
<proteinExistence type="predicted"/>